<evidence type="ECO:0000313" key="2">
    <source>
        <dbReference type="EMBL" id="MCV7227758.1"/>
    </source>
</evidence>
<evidence type="ECO:0000256" key="1">
    <source>
        <dbReference type="SAM" id="MobiDB-lite"/>
    </source>
</evidence>
<feature type="compositionally biased region" description="Low complexity" evidence="1">
    <location>
        <begin position="382"/>
        <end position="399"/>
    </location>
</feature>
<accession>A0ABT3CE40</accession>
<organism evidence="2 3">
    <name type="scientific">Mycolicibacterium komossense</name>
    <dbReference type="NCBI Taxonomy" id="1779"/>
    <lineage>
        <taxon>Bacteria</taxon>
        <taxon>Bacillati</taxon>
        <taxon>Actinomycetota</taxon>
        <taxon>Actinomycetes</taxon>
        <taxon>Mycobacteriales</taxon>
        <taxon>Mycobacteriaceae</taxon>
        <taxon>Mycolicibacterium</taxon>
    </lineage>
</organism>
<evidence type="ECO:0008006" key="4">
    <source>
        <dbReference type="Google" id="ProtNLM"/>
    </source>
</evidence>
<name>A0ABT3CE40_9MYCO</name>
<dbReference type="RefSeq" id="WP_264068762.1">
    <property type="nucleotide sequence ID" value="NZ_JACKTY010000030.1"/>
</dbReference>
<evidence type="ECO:0000313" key="3">
    <source>
        <dbReference type="Proteomes" id="UP001526201"/>
    </source>
</evidence>
<feature type="compositionally biased region" description="Low complexity" evidence="1">
    <location>
        <begin position="340"/>
        <end position="359"/>
    </location>
</feature>
<reference evidence="2 3" key="1">
    <citation type="journal article" date="2022" name="BMC Genomics">
        <title>Comparative genome analysis of mycobacteria focusing on tRNA and non-coding RNA.</title>
        <authorList>
            <person name="Behra P.R.K."/>
            <person name="Pettersson B.M.F."/>
            <person name="Ramesh M."/>
            <person name="Das S."/>
            <person name="Dasgupta S."/>
            <person name="Kirsebom L.A."/>
        </authorList>
    </citation>
    <scope>NUCLEOTIDE SEQUENCE [LARGE SCALE GENOMIC DNA]</scope>
    <source>
        <strain evidence="2 3">DSM 44078</strain>
    </source>
</reference>
<feature type="region of interest" description="Disordered" evidence="1">
    <location>
        <begin position="340"/>
        <end position="415"/>
    </location>
</feature>
<dbReference type="Proteomes" id="UP001526201">
    <property type="component" value="Unassembled WGS sequence"/>
</dbReference>
<keyword evidence="3" id="KW-1185">Reference proteome</keyword>
<dbReference type="EMBL" id="JACKTY010000030">
    <property type="protein sequence ID" value="MCV7227758.1"/>
    <property type="molecule type" value="Genomic_DNA"/>
</dbReference>
<feature type="compositionally biased region" description="Low complexity" evidence="1">
    <location>
        <begin position="406"/>
        <end position="415"/>
    </location>
</feature>
<proteinExistence type="predicted"/>
<protein>
    <recommendedName>
        <fullName evidence="4">PE-PPE domain-containing protein</fullName>
    </recommendedName>
</protein>
<gene>
    <name evidence="2" type="ORF">H7J73_17170</name>
</gene>
<comment type="caution">
    <text evidence="2">The sequence shown here is derived from an EMBL/GenBank/DDBJ whole genome shotgun (WGS) entry which is preliminary data.</text>
</comment>
<sequence length="415" mass="41467">MAPRPYLSTAAAIVGAAVIVAGTPAIMPHGDLQVSAQAPTPTKISTAQYELTALSDITLQGIADAYYNGWGGYIGSGFDPTKVYAANADGSAPFASDPYFPGINGPVVATRNADGVPTGYYYDQSPVYATGVGGATYYLISQALDDKGLFADPVYHYYYEVAAAGGNAFSAALYVATAQAFGGTSSLPAQLVKTVFIDGVLPNVQATVIGLATLVPKFNVGPVVVGGGNLASLYFTGSTIDGSYSYGNTGLSAIAGYIAYSIANPPTTTPTTSTTLAAAAKTAAPEVKALVATDTTVTDGTTAATDTTAVVKKVTSSAKVEKPAAEDVSASVADAVTAAPDTTTTTTTSTVTTPKVKSSLSDLGKSFDNILGGGKSDKAKAAADGAKSASDSGSTGAKSTGKKGTKSASTKSSSD</sequence>